<sequence>MAACTSCQNKWRGRDIWKLGFSKEGKSCPHCGTTQYISAETQRMMSLGFISVVAILLFPFIIKLSGEKEPLW</sequence>
<comment type="caution">
    <text evidence="1">The sequence shown here is derived from an EMBL/GenBank/DDBJ whole genome shotgun (WGS) entry which is preliminary data.</text>
</comment>
<reference evidence="2" key="1">
    <citation type="submission" date="2016-01" db="EMBL/GenBank/DDBJ databases">
        <title>Whole genome sequencing of Bhargavaea cecembensis T14.</title>
        <authorList>
            <person name="Hong K.W."/>
        </authorList>
    </citation>
    <scope>NUCLEOTIDE SEQUENCE [LARGE SCALE GENOMIC DNA]</scope>
    <source>
        <strain evidence="2">M19</strain>
    </source>
</reference>
<protein>
    <submittedName>
        <fullName evidence="1">Uncharacterized protein</fullName>
    </submittedName>
</protein>
<gene>
    <name evidence="1" type="ORF">AV649_08230</name>
</gene>
<dbReference type="AlphaFoldDB" id="A0A0J5SKM1"/>
<organism evidence="1 2">
    <name type="scientific">Rossellomorea marisflavi</name>
    <dbReference type="NCBI Taxonomy" id="189381"/>
    <lineage>
        <taxon>Bacteria</taxon>
        <taxon>Bacillati</taxon>
        <taxon>Bacillota</taxon>
        <taxon>Bacilli</taxon>
        <taxon>Bacillales</taxon>
        <taxon>Bacillaceae</taxon>
        <taxon>Rossellomorea</taxon>
    </lineage>
</organism>
<dbReference type="Proteomes" id="UP000076510">
    <property type="component" value="Unassembled WGS sequence"/>
</dbReference>
<name>A0A0J5SKM1_9BACI</name>
<evidence type="ECO:0000313" key="1">
    <source>
        <dbReference type="EMBL" id="KZE44278.1"/>
    </source>
</evidence>
<dbReference type="PATRIC" id="fig|189381.11.peg.1981"/>
<dbReference type="OrthoDB" id="2418141at2"/>
<evidence type="ECO:0000313" key="2">
    <source>
        <dbReference type="Proteomes" id="UP000076510"/>
    </source>
</evidence>
<dbReference type="EMBL" id="LQQY01000044">
    <property type="protein sequence ID" value="KZE44278.1"/>
    <property type="molecule type" value="Genomic_DNA"/>
</dbReference>
<accession>A0A0J5SKM1</accession>
<proteinExistence type="predicted"/>
<dbReference type="RefSeq" id="WP_048004674.1">
    <property type="nucleotide sequence ID" value="NZ_BSED01000105.1"/>
</dbReference>